<feature type="signal peptide" evidence="1">
    <location>
        <begin position="1"/>
        <end position="18"/>
    </location>
</feature>
<reference evidence="2" key="1">
    <citation type="submission" date="2023-10" db="EMBL/GenBank/DDBJ databases">
        <authorList>
            <person name="Chen Y."/>
            <person name="Shah S."/>
            <person name="Dougan E. K."/>
            <person name="Thang M."/>
            <person name="Chan C."/>
        </authorList>
    </citation>
    <scope>NUCLEOTIDE SEQUENCE [LARGE SCALE GENOMIC DNA]</scope>
</reference>
<sequence length="261" mass="28643">SLARGRMLIFFTIQFVAACHGSSFILPEPLLCSRSANTVQVEEAATDGFACPEWFSGNTCCSREDTASITGKVEDALRFVAQVLDEQKSELEQAGPIEGDGCVGEMSRALDSRAASYATAREAAERGVQILQGAAMHLLCAACFVCAVPGKTRQVENFTVRALRSLQEALGDVYERQEVADQLISPACRLRYLESLTQGVRFPRWGSFEPAMLYAGDVGPKEAFASWTDRSNARSPATWRNNRRKSATHAYGYWYSSMLSP</sequence>
<name>A0ABN9X003_9DINO</name>
<keyword evidence="3" id="KW-1185">Reference proteome</keyword>
<comment type="caution">
    <text evidence="2">The sequence shown here is derived from an EMBL/GenBank/DDBJ whole genome shotgun (WGS) entry which is preliminary data.</text>
</comment>
<feature type="chain" id="PRO_5047281801" evidence="1">
    <location>
        <begin position="19"/>
        <end position="261"/>
    </location>
</feature>
<evidence type="ECO:0000256" key="1">
    <source>
        <dbReference type="SAM" id="SignalP"/>
    </source>
</evidence>
<protein>
    <submittedName>
        <fullName evidence="2">Uncharacterized protein</fullName>
    </submittedName>
</protein>
<evidence type="ECO:0000313" key="3">
    <source>
        <dbReference type="Proteomes" id="UP001189429"/>
    </source>
</evidence>
<proteinExistence type="predicted"/>
<feature type="non-terminal residue" evidence="2">
    <location>
        <position position="1"/>
    </location>
</feature>
<organism evidence="2 3">
    <name type="scientific">Prorocentrum cordatum</name>
    <dbReference type="NCBI Taxonomy" id="2364126"/>
    <lineage>
        <taxon>Eukaryota</taxon>
        <taxon>Sar</taxon>
        <taxon>Alveolata</taxon>
        <taxon>Dinophyceae</taxon>
        <taxon>Prorocentrales</taxon>
        <taxon>Prorocentraceae</taxon>
        <taxon>Prorocentrum</taxon>
    </lineage>
</organism>
<evidence type="ECO:0000313" key="2">
    <source>
        <dbReference type="EMBL" id="CAK0892542.1"/>
    </source>
</evidence>
<gene>
    <name evidence="2" type="ORF">PCOR1329_LOCUS72169</name>
</gene>
<dbReference type="EMBL" id="CAUYUJ010019623">
    <property type="protein sequence ID" value="CAK0892542.1"/>
    <property type="molecule type" value="Genomic_DNA"/>
</dbReference>
<keyword evidence="1" id="KW-0732">Signal</keyword>
<dbReference type="Proteomes" id="UP001189429">
    <property type="component" value="Unassembled WGS sequence"/>
</dbReference>
<accession>A0ABN9X003</accession>